<feature type="region of interest" description="Disordered" evidence="1">
    <location>
        <begin position="73"/>
        <end position="92"/>
    </location>
</feature>
<name>A0ABN9Y7K1_9DINO</name>
<feature type="compositionally biased region" description="Low complexity" evidence="1">
    <location>
        <begin position="73"/>
        <end position="86"/>
    </location>
</feature>
<evidence type="ECO:0000256" key="1">
    <source>
        <dbReference type="SAM" id="MobiDB-lite"/>
    </source>
</evidence>
<evidence type="ECO:0000313" key="3">
    <source>
        <dbReference type="Proteomes" id="UP001189429"/>
    </source>
</evidence>
<evidence type="ECO:0000313" key="2">
    <source>
        <dbReference type="EMBL" id="CAK0908614.1"/>
    </source>
</evidence>
<sequence length="554" mass="60050">MAEQEVPESKRPAPSKPVADTEAKAPPPTGESPVMGVDEQLVGVVPVPSIEPAYEDELPKDLRGPELVVEQLSSKGSKVSATSSTAQTSGVDKQRAGCKGAALDPFRSLVLELARDAAVEELTDLRDQLPTLAEADAQARRGRIHRALSRLSPGRSTSLAGVVGPAGEVLTAPGAMAAALRTHCAGVFSERPVDQALLEQWVAEGSPPRAPPDSAPQWRLHRRHVEHALKHSPNSAPGPDGIPCAAWRRFGPLAVDVLWAALQDLVSGGEPAGLECFMDTFNASLMQVEARAFGLLVPGSLLWASPADLRQLHRLGFPRGFVDMQSRQLAAKLRVAHLEARASGGLDVRRRAARLRECRRNTDNIVVSAAWADWFDRAFLLQLDNAVEVARGLGVTAARAQDRRVRRQLQRQAAAWIQEAQQGNLEPRVQHKLGRWQVELPLQVRSAHGMHYLQTLGKRVPLRVWAAVWRAMWNGWPTARRTQGREGLPGCVFDCAVDAPDSLEHYADCRCVHEVGMAELGLQPLGTPGARLANFFGLDFGVLDDPDTAKGGLS</sequence>
<organism evidence="2 3">
    <name type="scientific">Prorocentrum cordatum</name>
    <dbReference type="NCBI Taxonomy" id="2364126"/>
    <lineage>
        <taxon>Eukaryota</taxon>
        <taxon>Sar</taxon>
        <taxon>Alveolata</taxon>
        <taxon>Dinophyceae</taxon>
        <taxon>Prorocentrales</taxon>
        <taxon>Prorocentraceae</taxon>
        <taxon>Prorocentrum</taxon>
    </lineage>
</organism>
<keyword evidence="3" id="KW-1185">Reference proteome</keyword>
<comment type="caution">
    <text evidence="2">The sequence shown here is derived from an EMBL/GenBank/DDBJ whole genome shotgun (WGS) entry which is preliminary data.</text>
</comment>
<reference evidence="2" key="1">
    <citation type="submission" date="2023-10" db="EMBL/GenBank/DDBJ databases">
        <authorList>
            <person name="Chen Y."/>
            <person name="Shah S."/>
            <person name="Dougan E. K."/>
            <person name="Thang M."/>
            <person name="Chan C."/>
        </authorList>
    </citation>
    <scope>NUCLEOTIDE SEQUENCE [LARGE SCALE GENOMIC DNA]</scope>
</reference>
<proteinExistence type="predicted"/>
<dbReference type="Proteomes" id="UP001189429">
    <property type="component" value="Unassembled WGS sequence"/>
</dbReference>
<gene>
    <name evidence="2" type="ORF">PCOR1329_LOCUS83244</name>
</gene>
<protein>
    <submittedName>
        <fullName evidence="2">Uncharacterized protein</fullName>
    </submittedName>
</protein>
<feature type="region of interest" description="Disordered" evidence="1">
    <location>
        <begin position="1"/>
        <end position="37"/>
    </location>
</feature>
<dbReference type="EMBL" id="CAUYUJ010022048">
    <property type="protein sequence ID" value="CAK0908614.1"/>
    <property type="molecule type" value="Genomic_DNA"/>
</dbReference>
<accession>A0ABN9Y7K1</accession>